<dbReference type="RefSeq" id="WP_205261086.1">
    <property type="nucleotide sequence ID" value="NZ_JAERWK010000016.1"/>
</dbReference>
<dbReference type="InterPro" id="IPR029035">
    <property type="entry name" value="DHS-like_NAD/FAD-binding_dom"/>
</dbReference>
<dbReference type="EMBL" id="JAERWK010000016">
    <property type="protein sequence ID" value="MBM9468132.1"/>
    <property type="molecule type" value="Genomic_DNA"/>
</dbReference>
<comment type="similarity">
    <text evidence="1 3">Belongs to the TPP enzyme family.</text>
</comment>
<dbReference type="CDD" id="cd07035">
    <property type="entry name" value="TPP_PYR_POX_like"/>
    <property type="match status" value="1"/>
</dbReference>
<evidence type="ECO:0000259" key="5">
    <source>
        <dbReference type="Pfam" id="PF02775"/>
    </source>
</evidence>
<dbReference type="GO" id="GO:0030976">
    <property type="term" value="F:thiamine pyrophosphate binding"/>
    <property type="evidence" value="ECO:0007669"/>
    <property type="project" value="InterPro"/>
</dbReference>
<dbReference type="Gene3D" id="3.40.50.1220">
    <property type="entry name" value="TPP-binding domain"/>
    <property type="match status" value="1"/>
</dbReference>
<feature type="domain" description="Thiamine pyrophosphate enzyme N-terminal TPP-binding" evidence="6">
    <location>
        <begin position="16"/>
        <end position="115"/>
    </location>
</feature>
<dbReference type="InterPro" id="IPR012000">
    <property type="entry name" value="Thiamin_PyroP_enz_cen_dom"/>
</dbReference>
<dbReference type="SUPFAM" id="SSF52467">
    <property type="entry name" value="DHS-like NAD/FAD-binding domain"/>
    <property type="match status" value="1"/>
</dbReference>
<dbReference type="GO" id="GO:0003984">
    <property type="term" value="F:acetolactate synthase activity"/>
    <property type="evidence" value="ECO:0007669"/>
    <property type="project" value="TreeGrafter"/>
</dbReference>
<evidence type="ECO:0000256" key="1">
    <source>
        <dbReference type="ARBA" id="ARBA00007812"/>
    </source>
</evidence>
<dbReference type="InterPro" id="IPR012001">
    <property type="entry name" value="Thiamin_PyroP_enz_TPP-bd_dom"/>
</dbReference>
<sequence length="554" mass="57389">MTATSSAARTTATARTCTEELADVLVELGCEHLFTLMGAGNLWLIHHLDIRHGVPVHHLRHENGAVGAADGYARATGRLGWCTVTQGPGFTNTITALLTADRGRVPMVLLVSDTSNLDPERFPFAGGVQALAPELLLAPIGIATVRATGSDAAQQLREAAARAVAESRPIVFVMPAGLDRLPAGPAAPPEPAATVPAVPVPADEVNAAADAIDAAEHVVLLAGLGAVAAGAGGVDGPVARLAELLGARVTTTVPAAGILGGHPAAAGPFGGFSIGATERLVQEADCIVAIGASLNLFQTRKGEFTRGRTVVRIDTDPAPARSAARTVSITGDARVATEALVAEFERRGRTPVLLPPLPPEPVVGDVSTPGRIDPRALAVELDRVLPADRRIFVDNGHFGAFPMLWLQHRAPRSLIWMPDFGAVGSSLAASYAGAVADPHTQSVLFIGDCGLYLTLGDLETAVRERTPLVVVCMNDGAAGSELAHMKDWGVPPDQAVFGYADLAALGAGMGAQAAAIHGVEDLAPALAGWRREDGPLLLDCHISREVRSPIYDHV</sequence>
<dbReference type="AlphaFoldDB" id="A0A939C2H9"/>
<dbReference type="Proteomes" id="UP000663792">
    <property type="component" value="Unassembled WGS sequence"/>
</dbReference>
<accession>A0A939C2H9</accession>
<feature type="domain" description="Thiamine pyrophosphate enzyme TPP-binding" evidence="5">
    <location>
        <begin position="403"/>
        <end position="540"/>
    </location>
</feature>
<dbReference type="CDD" id="cd00568">
    <property type="entry name" value="TPP_enzymes"/>
    <property type="match status" value="1"/>
</dbReference>
<evidence type="ECO:0000313" key="7">
    <source>
        <dbReference type="EMBL" id="MBM9468132.1"/>
    </source>
</evidence>
<evidence type="ECO:0000256" key="3">
    <source>
        <dbReference type="RuleBase" id="RU362132"/>
    </source>
</evidence>
<dbReference type="SUPFAM" id="SSF52518">
    <property type="entry name" value="Thiamin diphosphate-binding fold (THDP-binding)"/>
    <property type="match status" value="2"/>
</dbReference>
<evidence type="ECO:0000259" key="4">
    <source>
        <dbReference type="Pfam" id="PF00205"/>
    </source>
</evidence>
<dbReference type="InterPro" id="IPR029061">
    <property type="entry name" value="THDP-binding"/>
</dbReference>
<keyword evidence="8" id="KW-1185">Reference proteome</keyword>
<dbReference type="PANTHER" id="PTHR18968:SF13">
    <property type="entry name" value="ACETOLACTATE SYNTHASE CATALYTIC SUBUNIT, MITOCHONDRIAL"/>
    <property type="match status" value="1"/>
</dbReference>
<protein>
    <submittedName>
        <fullName evidence="7">Thiamine pyrophosphate-binding protein</fullName>
    </submittedName>
</protein>
<evidence type="ECO:0000259" key="6">
    <source>
        <dbReference type="Pfam" id="PF02776"/>
    </source>
</evidence>
<evidence type="ECO:0000256" key="2">
    <source>
        <dbReference type="ARBA" id="ARBA00023052"/>
    </source>
</evidence>
<feature type="domain" description="Thiamine pyrophosphate enzyme central" evidence="4">
    <location>
        <begin position="205"/>
        <end position="340"/>
    </location>
</feature>
<name>A0A939C2H9_9ACTN</name>
<gene>
    <name evidence="7" type="ORF">JL106_12670</name>
</gene>
<dbReference type="GO" id="GO:0005948">
    <property type="term" value="C:acetolactate synthase complex"/>
    <property type="evidence" value="ECO:0007669"/>
    <property type="project" value="TreeGrafter"/>
</dbReference>
<dbReference type="Gene3D" id="3.40.50.970">
    <property type="match status" value="2"/>
</dbReference>
<dbReference type="GO" id="GO:0009097">
    <property type="term" value="P:isoleucine biosynthetic process"/>
    <property type="evidence" value="ECO:0007669"/>
    <property type="project" value="TreeGrafter"/>
</dbReference>
<dbReference type="GO" id="GO:0050660">
    <property type="term" value="F:flavin adenine dinucleotide binding"/>
    <property type="evidence" value="ECO:0007669"/>
    <property type="project" value="TreeGrafter"/>
</dbReference>
<organism evidence="7 8">
    <name type="scientific">Nakamurella leprariae</name>
    <dbReference type="NCBI Taxonomy" id="2803911"/>
    <lineage>
        <taxon>Bacteria</taxon>
        <taxon>Bacillati</taxon>
        <taxon>Actinomycetota</taxon>
        <taxon>Actinomycetes</taxon>
        <taxon>Nakamurellales</taxon>
        <taxon>Nakamurellaceae</taxon>
        <taxon>Nakamurella</taxon>
    </lineage>
</organism>
<dbReference type="Pfam" id="PF02775">
    <property type="entry name" value="TPP_enzyme_C"/>
    <property type="match status" value="1"/>
</dbReference>
<evidence type="ECO:0000313" key="8">
    <source>
        <dbReference type="Proteomes" id="UP000663792"/>
    </source>
</evidence>
<dbReference type="GO" id="GO:0000287">
    <property type="term" value="F:magnesium ion binding"/>
    <property type="evidence" value="ECO:0007669"/>
    <property type="project" value="InterPro"/>
</dbReference>
<reference evidence="7" key="1">
    <citation type="submission" date="2021-01" db="EMBL/GenBank/DDBJ databases">
        <title>YIM 132084 draft genome.</title>
        <authorList>
            <person name="An D."/>
        </authorList>
    </citation>
    <scope>NUCLEOTIDE SEQUENCE</scope>
    <source>
        <strain evidence="7">YIM 132084</strain>
    </source>
</reference>
<keyword evidence="2 3" id="KW-0786">Thiamine pyrophosphate</keyword>
<dbReference type="PANTHER" id="PTHR18968">
    <property type="entry name" value="THIAMINE PYROPHOSPHATE ENZYMES"/>
    <property type="match status" value="1"/>
</dbReference>
<dbReference type="InterPro" id="IPR011766">
    <property type="entry name" value="TPP_enzyme_TPP-bd"/>
</dbReference>
<dbReference type="GO" id="GO:0009099">
    <property type="term" value="P:L-valine biosynthetic process"/>
    <property type="evidence" value="ECO:0007669"/>
    <property type="project" value="TreeGrafter"/>
</dbReference>
<dbReference type="Pfam" id="PF02776">
    <property type="entry name" value="TPP_enzyme_N"/>
    <property type="match status" value="1"/>
</dbReference>
<comment type="caution">
    <text evidence="7">The sequence shown here is derived from an EMBL/GenBank/DDBJ whole genome shotgun (WGS) entry which is preliminary data.</text>
</comment>
<proteinExistence type="inferred from homology"/>
<dbReference type="InterPro" id="IPR045229">
    <property type="entry name" value="TPP_enz"/>
</dbReference>
<dbReference type="Pfam" id="PF00205">
    <property type="entry name" value="TPP_enzyme_M"/>
    <property type="match status" value="1"/>
</dbReference>